<dbReference type="GO" id="GO:0008081">
    <property type="term" value="F:phosphoric diester hydrolase activity"/>
    <property type="evidence" value="ECO:0007669"/>
    <property type="project" value="TreeGrafter"/>
</dbReference>
<keyword evidence="12" id="KW-1185">Reference proteome</keyword>
<sequence length="543" mass="59729">MYACCPQALLRVAHALRWRSLPRFSHPEPLSSRLHPQLRATATAIRGPCFREPHRTYTTAWSTHTTHNMDTSSDSSLTPPPDSLPSATDTVAAAGAPSAGRKRKASAATKPPTKRTKKSGAPEADTESGVLGAKESGIVKASATAKKSTTRKKKVVDDEDGDEHVEVKAKIVKRKIQVLKKLEPLAVRTQDTQLRVGAHVSAAGGVHNSLTNLLHIGANAFALFLKQHRKWDSSELDPEAAQLFIDGCKEHKINPGDSCLPHGSYLVNLAHPDPIRKKQAYDSFLNDLKRCNKLGIKLYNFHPGNANAGTREEGLRMIAQNLNEAHQDPDSGKVITLLETMATMGNTIGGTFEDLASIIELVEDKSRVGVCLDTCHVFAAGYDLRTPEAYATTMEQFDKIIGLEYLKAFHVNDSKAPLFSNRDLHARIGTGYLGLGSFHNLVNDTRFHGLPMVLETPCEVIRENGEKVDDKGVWAREIKMLEMLVGMDVESDTFKELEAKLQEEGDAERKRVGDQVDRKNAKAVAPKKAMRKGKKKVESEEEE</sequence>
<keyword evidence="5" id="KW-0227">DNA damage</keyword>
<feature type="compositionally biased region" description="Low complexity" evidence="9">
    <location>
        <begin position="61"/>
        <end position="77"/>
    </location>
</feature>
<dbReference type="HAMAP" id="MF_00152">
    <property type="entry name" value="Nfo"/>
    <property type="match status" value="1"/>
</dbReference>
<dbReference type="SMART" id="SM00518">
    <property type="entry name" value="AP2Ec"/>
    <property type="match status" value="1"/>
</dbReference>
<name>A0A6A7AQA7_9PLEO</name>
<comment type="similarity">
    <text evidence="2">Belongs to the AP endonuclease 2 family.</text>
</comment>
<feature type="domain" description="Xylose isomerase-like TIM barrel" evidence="10">
    <location>
        <begin position="214"/>
        <end position="481"/>
    </location>
</feature>
<evidence type="ECO:0000256" key="5">
    <source>
        <dbReference type="ARBA" id="ARBA00022763"/>
    </source>
</evidence>
<evidence type="ECO:0000256" key="6">
    <source>
        <dbReference type="ARBA" id="ARBA00022801"/>
    </source>
</evidence>
<gene>
    <name evidence="11" type="ORF">T440DRAFT_472651</name>
</gene>
<evidence type="ECO:0000313" key="12">
    <source>
        <dbReference type="Proteomes" id="UP000799423"/>
    </source>
</evidence>
<keyword evidence="4" id="KW-0479">Metal-binding</keyword>
<protein>
    <recommendedName>
        <fullName evidence="3">Apurinic-apyrimidinic endonuclease 1</fullName>
    </recommendedName>
</protein>
<dbReference type="CDD" id="cd00019">
    <property type="entry name" value="AP2Ec"/>
    <property type="match status" value="1"/>
</dbReference>
<dbReference type="GO" id="GO:0003677">
    <property type="term" value="F:DNA binding"/>
    <property type="evidence" value="ECO:0007669"/>
    <property type="project" value="InterPro"/>
</dbReference>
<evidence type="ECO:0000256" key="7">
    <source>
        <dbReference type="ARBA" id="ARBA00022833"/>
    </source>
</evidence>
<dbReference type="PROSITE" id="PS51432">
    <property type="entry name" value="AP_NUCLEASE_F2_4"/>
    <property type="match status" value="1"/>
</dbReference>
<evidence type="ECO:0000313" key="11">
    <source>
        <dbReference type="EMBL" id="KAF2845421.1"/>
    </source>
</evidence>
<dbReference type="InterPro" id="IPR018246">
    <property type="entry name" value="AP_endonuc_F2_Zn_BS"/>
</dbReference>
<dbReference type="AlphaFoldDB" id="A0A6A7AQA7"/>
<dbReference type="PANTHER" id="PTHR21445">
    <property type="entry name" value="ENDONUCLEASE IV ENDODEOXYRIBONUCLEASE IV"/>
    <property type="match status" value="1"/>
</dbReference>
<evidence type="ECO:0000256" key="9">
    <source>
        <dbReference type="SAM" id="MobiDB-lite"/>
    </source>
</evidence>
<reference evidence="11" key="1">
    <citation type="submission" date="2020-01" db="EMBL/GenBank/DDBJ databases">
        <authorList>
            <consortium name="DOE Joint Genome Institute"/>
            <person name="Haridas S."/>
            <person name="Albert R."/>
            <person name="Binder M."/>
            <person name="Bloem J."/>
            <person name="Labutti K."/>
            <person name="Salamov A."/>
            <person name="Andreopoulos B."/>
            <person name="Baker S.E."/>
            <person name="Barry K."/>
            <person name="Bills G."/>
            <person name="Bluhm B.H."/>
            <person name="Cannon C."/>
            <person name="Castanera R."/>
            <person name="Culley D.E."/>
            <person name="Daum C."/>
            <person name="Ezra D."/>
            <person name="Gonzalez J.B."/>
            <person name="Henrissat B."/>
            <person name="Kuo A."/>
            <person name="Liang C."/>
            <person name="Lipzen A."/>
            <person name="Lutzoni F."/>
            <person name="Magnuson J."/>
            <person name="Mondo S."/>
            <person name="Nolan M."/>
            <person name="Ohm R."/>
            <person name="Pangilinan J."/>
            <person name="Park H.-J."/>
            <person name="Ramirez L."/>
            <person name="Alfaro M."/>
            <person name="Sun H."/>
            <person name="Tritt A."/>
            <person name="Yoshinaga Y."/>
            <person name="Zwiers L.-H."/>
            <person name="Turgeon B.G."/>
            <person name="Goodwin S.B."/>
            <person name="Spatafora J.W."/>
            <person name="Crous P.W."/>
            <person name="Grigoriev I.V."/>
        </authorList>
    </citation>
    <scope>NUCLEOTIDE SEQUENCE</scope>
    <source>
        <strain evidence="11">IPT5</strain>
    </source>
</reference>
<evidence type="ECO:0000256" key="1">
    <source>
        <dbReference type="ARBA" id="ARBA00001947"/>
    </source>
</evidence>
<dbReference type="GO" id="GO:0005739">
    <property type="term" value="C:mitochondrion"/>
    <property type="evidence" value="ECO:0007669"/>
    <property type="project" value="TreeGrafter"/>
</dbReference>
<dbReference type="SUPFAM" id="SSF51658">
    <property type="entry name" value="Xylose isomerase-like"/>
    <property type="match status" value="1"/>
</dbReference>
<dbReference type="InterPro" id="IPR001719">
    <property type="entry name" value="AP_endonuc_2"/>
</dbReference>
<dbReference type="Proteomes" id="UP000799423">
    <property type="component" value="Unassembled WGS sequence"/>
</dbReference>
<dbReference type="NCBIfam" id="TIGR00587">
    <property type="entry name" value="nfo"/>
    <property type="match status" value="1"/>
</dbReference>
<evidence type="ECO:0000259" key="10">
    <source>
        <dbReference type="Pfam" id="PF01261"/>
    </source>
</evidence>
<dbReference type="OrthoDB" id="7663182at2759"/>
<accession>A0A6A7AQA7</accession>
<dbReference type="Gene3D" id="3.20.20.150">
    <property type="entry name" value="Divalent-metal-dependent TIM barrel enzymes"/>
    <property type="match status" value="1"/>
</dbReference>
<dbReference type="PROSITE" id="PS00730">
    <property type="entry name" value="AP_NUCLEASE_F2_2"/>
    <property type="match status" value="1"/>
</dbReference>
<dbReference type="GO" id="GO:0005634">
    <property type="term" value="C:nucleus"/>
    <property type="evidence" value="ECO:0007669"/>
    <property type="project" value="TreeGrafter"/>
</dbReference>
<comment type="cofactor">
    <cofactor evidence="1">
        <name>Zn(2+)</name>
        <dbReference type="ChEBI" id="CHEBI:29105"/>
    </cofactor>
</comment>
<dbReference type="GO" id="GO:0003906">
    <property type="term" value="F:DNA-(apurinic or apyrimidinic site) endonuclease activity"/>
    <property type="evidence" value="ECO:0007669"/>
    <property type="project" value="TreeGrafter"/>
</dbReference>
<evidence type="ECO:0000256" key="8">
    <source>
        <dbReference type="ARBA" id="ARBA00023204"/>
    </source>
</evidence>
<feature type="region of interest" description="Disordered" evidence="9">
    <location>
        <begin position="502"/>
        <end position="543"/>
    </location>
</feature>
<keyword evidence="8" id="KW-0234">DNA repair</keyword>
<organism evidence="11 12">
    <name type="scientific">Plenodomus tracheiphilus IPT5</name>
    <dbReference type="NCBI Taxonomy" id="1408161"/>
    <lineage>
        <taxon>Eukaryota</taxon>
        <taxon>Fungi</taxon>
        <taxon>Dikarya</taxon>
        <taxon>Ascomycota</taxon>
        <taxon>Pezizomycotina</taxon>
        <taxon>Dothideomycetes</taxon>
        <taxon>Pleosporomycetidae</taxon>
        <taxon>Pleosporales</taxon>
        <taxon>Pleosporineae</taxon>
        <taxon>Leptosphaeriaceae</taxon>
        <taxon>Plenodomus</taxon>
    </lineage>
</organism>
<keyword evidence="11" id="KW-0255">Endonuclease</keyword>
<dbReference type="PANTHER" id="PTHR21445:SF0">
    <property type="entry name" value="APURINIC-APYRIMIDINIC ENDONUCLEASE"/>
    <property type="match status" value="1"/>
</dbReference>
<evidence type="ECO:0000256" key="2">
    <source>
        <dbReference type="ARBA" id="ARBA00005340"/>
    </source>
</evidence>
<dbReference type="GO" id="GO:0006284">
    <property type="term" value="P:base-excision repair"/>
    <property type="evidence" value="ECO:0007669"/>
    <property type="project" value="TreeGrafter"/>
</dbReference>
<dbReference type="FunFam" id="3.20.20.150:FF:000001">
    <property type="entry name" value="Probable endonuclease 4"/>
    <property type="match status" value="1"/>
</dbReference>
<feature type="region of interest" description="Disordered" evidence="9">
    <location>
        <begin position="61"/>
        <end position="135"/>
    </location>
</feature>
<proteinExistence type="inferred from homology"/>
<dbReference type="Pfam" id="PF01261">
    <property type="entry name" value="AP_endonuc_2"/>
    <property type="match status" value="1"/>
</dbReference>
<evidence type="ECO:0000256" key="4">
    <source>
        <dbReference type="ARBA" id="ARBA00022723"/>
    </source>
</evidence>
<dbReference type="InterPro" id="IPR036237">
    <property type="entry name" value="Xyl_isomerase-like_sf"/>
</dbReference>
<feature type="compositionally biased region" description="Basic and acidic residues" evidence="9">
    <location>
        <begin position="502"/>
        <end position="520"/>
    </location>
</feature>
<evidence type="ECO:0000256" key="3">
    <source>
        <dbReference type="ARBA" id="ARBA00021759"/>
    </source>
</evidence>
<dbReference type="EMBL" id="MU006347">
    <property type="protein sequence ID" value="KAF2845421.1"/>
    <property type="molecule type" value="Genomic_DNA"/>
</dbReference>
<keyword evidence="6" id="KW-0378">Hydrolase</keyword>
<keyword evidence="7" id="KW-0862">Zinc</keyword>
<keyword evidence="11" id="KW-0540">Nuclease</keyword>
<dbReference type="GO" id="GO:0008270">
    <property type="term" value="F:zinc ion binding"/>
    <property type="evidence" value="ECO:0007669"/>
    <property type="project" value="InterPro"/>
</dbReference>
<dbReference type="InterPro" id="IPR013022">
    <property type="entry name" value="Xyl_isomerase-like_TIM-brl"/>
</dbReference>